<dbReference type="AlphaFoldDB" id="A0A248UEB7"/>
<gene>
    <name evidence="1" type="ORF">CES85_5684</name>
</gene>
<reference evidence="1 2" key="1">
    <citation type="submission" date="2017-07" db="EMBL/GenBank/DDBJ databases">
        <title>Phylogenetic study on the rhizospheric bacterium Ochrobactrum sp. A44.</title>
        <authorList>
            <person name="Krzyzanowska D.M."/>
            <person name="Ossowicki A."/>
            <person name="Rajewska M."/>
            <person name="Maciag T."/>
            <person name="Kaczynski Z."/>
            <person name="Czerwicka M."/>
            <person name="Jafra S."/>
        </authorList>
    </citation>
    <scope>NUCLEOTIDE SEQUENCE [LARGE SCALE GENOMIC DNA]</scope>
    <source>
        <strain evidence="1 2">A44</strain>
    </source>
</reference>
<proteinExistence type="predicted"/>
<organism evidence="1 2">
    <name type="scientific">Ochrobactrum quorumnocens</name>
    <dbReference type="NCBI Taxonomy" id="271865"/>
    <lineage>
        <taxon>Bacteria</taxon>
        <taxon>Pseudomonadati</taxon>
        <taxon>Pseudomonadota</taxon>
        <taxon>Alphaproteobacteria</taxon>
        <taxon>Hyphomicrobiales</taxon>
        <taxon>Brucellaceae</taxon>
        <taxon>Brucella/Ochrobactrum group</taxon>
        <taxon>Ochrobactrum</taxon>
    </lineage>
</organism>
<evidence type="ECO:0000313" key="2">
    <source>
        <dbReference type="Proteomes" id="UP000215256"/>
    </source>
</evidence>
<name>A0A248UEB7_9HYPH</name>
<dbReference type="EMBL" id="CP022603">
    <property type="protein sequence ID" value="ASV84880.1"/>
    <property type="molecule type" value="Genomic_DNA"/>
</dbReference>
<dbReference type="KEGG" id="och:CES85_5684"/>
<evidence type="ECO:0000313" key="1">
    <source>
        <dbReference type="EMBL" id="ASV84880.1"/>
    </source>
</evidence>
<dbReference type="Proteomes" id="UP000215256">
    <property type="component" value="Chromosome 2"/>
</dbReference>
<accession>A0A248UEB7</accession>
<sequence length="82" mass="9297">MNYQQLSPRQVQCVLEYGASVGDIDRSVDGSRRIGSEEGEYRLFSVRQKGEHRLSRFNAEFCQSGPHSPRQIQCVAITPLRA</sequence>
<protein>
    <submittedName>
        <fullName evidence="1">Uncharacterized protein</fullName>
    </submittedName>
</protein>